<dbReference type="OrthoDB" id="275567at2"/>
<sequence length="588" mass="64496">MKWITQAIGSHLKQLGAILALPFLDKKGASLSQRIARWSLHFVCVVGIVLGLAYLNIKLHLDALLLTPIPAMRQYWLPAVFLQVYALSWIAWWMFRLSSSQQPAAAYPAIFRAWNRALASLENAQIDPTNTPLFLVIGKPQGGTANFLNAGQVERAIACTSPDSEMPVQIYAGREAIYVCCEETSLLGRQADLIAQSQQETNIGSLSALRGRTAVRPTEPVCPAEFEATGSEGLSIAAVGADPVESSRTPPALPNGSLPQGAGPSLLEMQQPLPAGSQDRMQALTTLQTHLDLLGDPAPADGPTNATSASPSPTYQPALKQRLRLLQDAQEIQETNAQLKYLCSLIKQARYPYCPINGIVTLIPLAATETSAVANHAGMLIEYDLQAITDSLQIRAPRVAVICDIQNEEGGLDVLDRFPEQQRHRRLGVKFPCVPSCNASDMDRMISDGIKWLCQRMVPPLINRLFQTERSNGTSQDAASSCNRRLYHFMYSIHQRSGNLERLIRRAFLGNQQPGELLRGCYLAATGRDTVSEQGFAAGIVSQLMDMQNDVQWTDEALLHDRDCRRWSILGYVSVSMVACIAILLILL</sequence>
<dbReference type="Pfam" id="PF14331">
    <property type="entry name" value="IcmF-related_N"/>
    <property type="match status" value="1"/>
</dbReference>
<gene>
    <name evidence="4" type="ORF">Q31a_20130</name>
</gene>
<feature type="compositionally biased region" description="Polar residues" evidence="1">
    <location>
        <begin position="304"/>
        <end position="315"/>
    </location>
</feature>
<feature type="transmembrane region" description="Helical" evidence="2">
    <location>
        <begin position="569"/>
        <end position="587"/>
    </location>
</feature>
<dbReference type="RefSeq" id="WP_145076822.1">
    <property type="nucleotide sequence ID" value="NZ_CP036298.1"/>
</dbReference>
<evidence type="ECO:0000256" key="1">
    <source>
        <dbReference type="SAM" id="MobiDB-lite"/>
    </source>
</evidence>
<evidence type="ECO:0000256" key="2">
    <source>
        <dbReference type="SAM" id="Phobius"/>
    </source>
</evidence>
<evidence type="ECO:0000313" key="5">
    <source>
        <dbReference type="Proteomes" id="UP000318017"/>
    </source>
</evidence>
<feature type="region of interest" description="Disordered" evidence="1">
    <location>
        <begin position="293"/>
        <end position="315"/>
    </location>
</feature>
<accession>A0A518G531</accession>
<reference evidence="4 5" key="1">
    <citation type="submission" date="2019-02" db="EMBL/GenBank/DDBJ databases">
        <title>Deep-cultivation of Planctomycetes and their phenomic and genomic characterization uncovers novel biology.</title>
        <authorList>
            <person name="Wiegand S."/>
            <person name="Jogler M."/>
            <person name="Boedeker C."/>
            <person name="Pinto D."/>
            <person name="Vollmers J."/>
            <person name="Rivas-Marin E."/>
            <person name="Kohn T."/>
            <person name="Peeters S.H."/>
            <person name="Heuer A."/>
            <person name="Rast P."/>
            <person name="Oberbeckmann S."/>
            <person name="Bunk B."/>
            <person name="Jeske O."/>
            <person name="Meyerdierks A."/>
            <person name="Storesund J.E."/>
            <person name="Kallscheuer N."/>
            <person name="Luecker S."/>
            <person name="Lage O.M."/>
            <person name="Pohl T."/>
            <person name="Merkel B.J."/>
            <person name="Hornburger P."/>
            <person name="Mueller R.-W."/>
            <person name="Bruemmer F."/>
            <person name="Labrenz M."/>
            <person name="Spormann A.M."/>
            <person name="Op den Camp H."/>
            <person name="Overmann J."/>
            <person name="Amann R."/>
            <person name="Jetten M.S.M."/>
            <person name="Mascher T."/>
            <person name="Medema M.H."/>
            <person name="Devos D.P."/>
            <person name="Kaster A.-K."/>
            <person name="Ovreas L."/>
            <person name="Rohde M."/>
            <person name="Galperin M.Y."/>
            <person name="Jogler C."/>
        </authorList>
    </citation>
    <scope>NUCLEOTIDE SEQUENCE [LARGE SCALE GENOMIC DNA]</scope>
    <source>
        <strain evidence="4 5">Q31a</strain>
    </source>
</reference>
<dbReference type="EMBL" id="CP036298">
    <property type="protein sequence ID" value="QDV23708.1"/>
    <property type="molecule type" value="Genomic_DNA"/>
</dbReference>
<organism evidence="4 5">
    <name type="scientific">Aureliella helgolandensis</name>
    <dbReference type="NCBI Taxonomy" id="2527968"/>
    <lineage>
        <taxon>Bacteria</taxon>
        <taxon>Pseudomonadati</taxon>
        <taxon>Planctomycetota</taxon>
        <taxon>Planctomycetia</taxon>
        <taxon>Pirellulales</taxon>
        <taxon>Pirellulaceae</taxon>
        <taxon>Aureliella</taxon>
    </lineage>
</organism>
<feature type="transmembrane region" description="Helical" evidence="2">
    <location>
        <begin position="35"/>
        <end position="55"/>
    </location>
</feature>
<evidence type="ECO:0000259" key="3">
    <source>
        <dbReference type="Pfam" id="PF14331"/>
    </source>
</evidence>
<protein>
    <recommendedName>
        <fullName evidence="3">Type VI secretion system component TssM1 N-terminal domain-containing protein</fullName>
    </recommendedName>
</protein>
<dbReference type="Proteomes" id="UP000318017">
    <property type="component" value="Chromosome"/>
</dbReference>
<dbReference type="InterPro" id="IPR025743">
    <property type="entry name" value="TssM1_N"/>
</dbReference>
<dbReference type="AlphaFoldDB" id="A0A518G531"/>
<proteinExistence type="predicted"/>
<name>A0A518G531_9BACT</name>
<keyword evidence="5" id="KW-1185">Reference proteome</keyword>
<keyword evidence="2" id="KW-0472">Membrane</keyword>
<keyword evidence="2" id="KW-1133">Transmembrane helix</keyword>
<feature type="region of interest" description="Disordered" evidence="1">
    <location>
        <begin position="242"/>
        <end position="271"/>
    </location>
</feature>
<dbReference type="KEGG" id="ahel:Q31a_20130"/>
<feature type="transmembrane region" description="Helical" evidence="2">
    <location>
        <begin position="75"/>
        <end position="95"/>
    </location>
</feature>
<evidence type="ECO:0000313" key="4">
    <source>
        <dbReference type="EMBL" id="QDV23708.1"/>
    </source>
</evidence>
<feature type="domain" description="Type VI secretion system component TssM1 N-terminal" evidence="3">
    <location>
        <begin position="335"/>
        <end position="531"/>
    </location>
</feature>
<keyword evidence="2" id="KW-0812">Transmembrane</keyword>